<keyword evidence="4 6" id="KW-1133">Transmembrane helix</keyword>
<evidence type="ECO:0000256" key="3">
    <source>
        <dbReference type="ARBA" id="ARBA00022692"/>
    </source>
</evidence>
<dbReference type="Proteomes" id="UP000319094">
    <property type="component" value="Unassembled WGS sequence"/>
</dbReference>
<name>A0A542Y988_9MICO</name>
<feature type="transmembrane region" description="Helical" evidence="6">
    <location>
        <begin position="413"/>
        <end position="433"/>
    </location>
</feature>
<evidence type="ECO:0000256" key="2">
    <source>
        <dbReference type="ARBA" id="ARBA00022475"/>
    </source>
</evidence>
<feature type="transmembrane region" description="Helical" evidence="6">
    <location>
        <begin position="53"/>
        <end position="82"/>
    </location>
</feature>
<dbReference type="OrthoDB" id="5118998at2"/>
<evidence type="ECO:0000256" key="1">
    <source>
        <dbReference type="ARBA" id="ARBA00004651"/>
    </source>
</evidence>
<gene>
    <name evidence="8" type="ORF">FB468_2703</name>
</gene>
<keyword evidence="5 6" id="KW-0472">Membrane</keyword>
<feature type="transmembrane region" description="Helical" evidence="6">
    <location>
        <begin position="194"/>
        <end position="217"/>
    </location>
</feature>
<feature type="transmembrane region" description="Helical" evidence="6">
    <location>
        <begin position="148"/>
        <end position="173"/>
    </location>
</feature>
<keyword evidence="9" id="KW-1185">Reference proteome</keyword>
<evidence type="ECO:0000313" key="9">
    <source>
        <dbReference type="Proteomes" id="UP000319094"/>
    </source>
</evidence>
<evidence type="ECO:0000259" key="7">
    <source>
        <dbReference type="Pfam" id="PF02687"/>
    </source>
</evidence>
<keyword evidence="2" id="KW-1003">Cell membrane</keyword>
<evidence type="ECO:0000256" key="4">
    <source>
        <dbReference type="ARBA" id="ARBA00022989"/>
    </source>
</evidence>
<keyword evidence="3 6" id="KW-0812">Transmembrane</keyword>
<dbReference type="AlphaFoldDB" id="A0A542Y988"/>
<protein>
    <submittedName>
        <fullName evidence="8">FtsX-like permease family protein</fullName>
    </submittedName>
</protein>
<reference evidence="8 9" key="1">
    <citation type="submission" date="2019-06" db="EMBL/GenBank/DDBJ databases">
        <title>Sequencing the genomes of 1000 actinobacteria strains.</title>
        <authorList>
            <person name="Klenk H.-P."/>
        </authorList>
    </citation>
    <scope>NUCLEOTIDE SEQUENCE [LARGE SCALE GENOMIC DNA]</scope>
    <source>
        <strain evidence="8 9">DSM 8803</strain>
    </source>
</reference>
<dbReference type="GO" id="GO:0005886">
    <property type="term" value="C:plasma membrane"/>
    <property type="evidence" value="ECO:0007669"/>
    <property type="project" value="UniProtKB-SubCell"/>
</dbReference>
<dbReference type="Pfam" id="PF02687">
    <property type="entry name" value="FtsX"/>
    <property type="match status" value="1"/>
</dbReference>
<dbReference type="RefSeq" id="WP_141887801.1">
    <property type="nucleotide sequence ID" value="NZ_BAAAUY010000008.1"/>
</dbReference>
<proteinExistence type="predicted"/>
<comment type="subcellular location">
    <subcellularLocation>
        <location evidence="1">Cell membrane</location>
        <topology evidence="1">Multi-pass membrane protein</topology>
    </subcellularLocation>
</comment>
<sequence>MILRVLPLLSRPSLQGAAGLLLPGIAFASVTALLAIVLGGAQSFWGFDDEMAYFYGFLAGLALALMVPPLLSLGSAAARLSARRRDDRLAVLRLLGATGRSTAGLAIFESAAVAFVGAVAGVLISYVVSPLIGMIHFRGAAIGVSQAALPLAWAGLLIVGVVVIAALSATVGLRKVIISPLGVAMKQSAPKMPWVQGLVAVAAIVVASMTVSGLSQADGDTGLAVMLIGVLIAFAVALLAIDLIGAWVLSLFGRARLRRAQSPVDLISARLVLESPRAAWRQVSGVAMSSFMAVFAGSGIALLGEASGAEGELTGAEQFLMDDMRTGLAIVVIGTFIMVACSVGVNQAAQILDRRDVHRSLAIMGTPLSVQDGARRKAATLPLAVASVGSAAVAAILLFPLLGAALIFAPLSLITMLSMIVLGYLIVIGTLLGTRPLLREAARVEERAEVAPGGRG</sequence>
<evidence type="ECO:0000313" key="8">
    <source>
        <dbReference type="EMBL" id="TQL44641.1"/>
    </source>
</evidence>
<feature type="domain" description="ABC3 transporter permease C-terminal" evidence="7">
    <location>
        <begin position="79"/>
        <end position="175"/>
    </location>
</feature>
<dbReference type="InterPro" id="IPR003838">
    <property type="entry name" value="ABC3_permease_C"/>
</dbReference>
<comment type="caution">
    <text evidence="8">The sequence shown here is derived from an EMBL/GenBank/DDBJ whole genome shotgun (WGS) entry which is preliminary data.</text>
</comment>
<evidence type="ECO:0000256" key="5">
    <source>
        <dbReference type="ARBA" id="ARBA00023136"/>
    </source>
</evidence>
<organism evidence="8 9">
    <name type="scientific">Leucobacter komagatae</name>
    <dbReference type="NCBI Taxonomy" id="55969"/>
    <lineage>
        <taxon>Bacteria</taxon>
        <taxon>Bacillati</taxon>
        <taxon>Actinomycetota</taxon>
        <taxon>Actinomycetes</taxon>
        <taxon>Micrococcales</taxon>
        <taxon>Microbacteriaceae</taxon>
        <taxon>Leucobacter</taxon>
    </lineage>
</organism>
<feature type="transmembrane region" description="Helical" evidence="6">
    <location>
        <begin position="283"/>
        <end position="304"/>
    </location>
</feature>
<feature type="transmembrane region" description="Helical" evidence="6">
    <location>
        <begin position="383"/>
        <end position="407"/>
    </location>
</feature>
<feature type="transmembrane region" description="Helical" evidence="6">
    <location>
        <begin position="324"/>
        <end position="345"/>
    </location>
</feature>
<accession>A0A542Y988</accession>
<evidence type="ECO:0000256" key="6">
    <source>
        <dbReference type="SAM" id="Phobius"/>
    </source>
</evidence>
<dbReference type="EMBL" id="VFON01000001">
    <property type="protein sequence ID" value="TQL44641.1"/>
    <property type="molecule type" value="Genomic_DNA"/>
</dbReference>
<feature type="transmembrane region" description="Helical" evidence="6">
    <location>
        <begin position="103"/>
        <end position="128"/>
    </location>
</feature>
<feature type="transmembrane region" description="Helical" evidence="6">
    <location>
        <begin position="223"/>
        <end position="249"/>
    </location>
</feature>
<feature type="transmembrane region" description="Helical" evidence="6">
    <location>
        <begin position="20"/>
        <end position="41"/>
    </location>
</feature>